<dbReference type="SMART" id="SM00499">
    <property type="entry name" value="AAI"/>
    <property type="match status" value="1"/>
</dbReference>
<dbReference type="Gramene" id="PNT69616">
    <property type="protein sequence ID" value="PNT69616"/>
    <property type="gene ID" value="BRADI_3g59002v3"/>
</dbReference>
<dbReference type="AlphaFoldDB" id="A0A2K2D5S8"/>
<reference evidence="4" key="3">
    <citation type="submission" date="2018-08" db="UniProtKB">
        <authorList>
            <consortium name="EnsemblPlants"/>
        </authorList>
    </citation>
    <scope>IDENTIFICATION</scope>
    <source>
        <strain evidence="4">cv. Bd21</strain>
    </source>
</reference>
<reference evidence="3 4" key="1">
    <citation type="journal article" date="2010" name="Nature">
        <title>Genome sequencing and analysis of the model grass Brachypodium distachyon.</title>
        <authorList>
            <consortium name="International Brachypodium Initiative"/>
        </authorList>
    </citation>
    <scope>NUCLEOTIDE SEQUENCE [LARGE SCALE GENOMIC DNA]</scope>
    <source>
        <strain evidence="3 4">Bd21</strain>
    </source>
</reference>
<name>A0A2K2D5S8_BRADI</name>
<proteinExistence type="predicted"/>
<organism evidence="3">
    <name type="scientific">Brachypodium distachyon</name>
    <name type="common">Purple false brome</name>
    <name type="synonym">Trachynia distachya</name>
    <dbReference type="NCBI Taxonomy" id="15368"/>
    <lineage>
        <taxon>Eukaryota</taxon>
        <taxon>Viridiplantae</taxon>
        <taxon>Streptophyta</taxon>
        <taxon>Embryophyta</taxon>
        <taxon>Tracheophyta</taxon>
        <taxon>Spermatophyta</taxon>
        <taxon>Magnoliopsida</taxon>
        <taxon>Liliopsida</taxon>
        <taxon>Poales</taxon>
        <taxon>Poaceae</taxon>
        <taxon>BOP clade</taxon>
        <taxon>Pooideae</taxon>
        <taxon>Stipodae</taxon>
        <taxon>Brachypodieae</taxon>
        <taxon>Brachypodium</taxon>
    </lineage>
</organism>
<keyword evidence="5" id="KW-1185">Reference proteome</keyword>
<feature type="domain" description="Bifunctional inhibitor/plant lipid transfer protein/seed storage helical" evidence="2">
    <location>
        <begin position="47"/>
        <end position="132"/>
    </location>
</feature>
<evidence type="ECO:0000259" key="2">
    <source>
        <dbReference type="SMART" id="SM00499"/>
    </source>
</evidence>
<dbReference type="Proteomes" id="UP000008810">
    <property type="component" value="Chromosome 3"/>
</dbReference>
<dbReference type="Gene3D" id="1.10.110.10">
    <property type="entry name" value="Plant lipid-transfer and hydrophobic proteins"/>
    <property type="match status" value="1"/>
</dbReference>
<feature type="chain" id="PRO_5033311662" description="Bifunctional inhibitor/plant lipid transfer protein/seed storage helical domain-containing protein" evidence="1">
    <location>
        <begin position="31"/>
        <end position="133"/>
    </location>
</feature>
<sequence length="133" mass="14198">MKKMASRAVHLLSLGLLLLLVTTLPRQCTAMAAAGQPGRRARQRSSCPIDVDALQFRACLSVRRETGLGAGGDECCSLLAPLADDLDAAAACLCAVVREQVLLSILNFVVPIDMSFVFNRCGANYPLGSFLCR</sequence>
<evidence type="ECO:0000313" key="4">
    <source>
        <dbReference type="EnsemblPlants" id="PNT69616"/>
    </source>
</evidence>
<keyword evidence="1" id="KW-0732">Signal</keyword>
<reference evidence="3" key="2">
    <citation type="submission" date="2017-06" db="EMBL/GenBank/DDBJ databases">
        <title>WGS assembly of Brachypodium distachyon.</title>
        <authorList>
            <consortium name="The International Brachypodium Initiative"/>
            <person name="Lucas S."/>
            <person name="Harmon-Smith M."/>
            <person name="Lail K."/>
            <person name="Tice H."/>
            <person name="Grimwood J."/>
            <person name="Bruce D."/>
            <person name="Barry K."/>
            <person name="Shu S."/>
            <person name="Lindquist E."/>
            <person name="Wang M."/>
            <person name="Pitluck S."/>
            <person name="Vogel J.P."/>
            <person name="Garvin D.F."/>
            <person name="Mockler T.C."/>
            <person name="Schmutz J."/>
            <person name="Rokhsar D."/>
            <person name="Bevan M.W."/>
        </authorList>
    </citation>
    <scope>NUCLEOTIDE SEQUENCE</scope>
    <source>
        <strain evidence="3">Bd21</strain>
    </source>
</reference>
<protein>
    <recommendedName>
        <fullName evidence="2">Bifunctional inhibitor/plant lipid transfer protein/seed storage helical domain-containing protein</fullName>
    </recommendedName>
</protein>
<dbReference type="Pfam" id="PF14547">
    <property type="entry name" value="Hydrophob_seed"/>
    <property type="match status" value="1"/>
</dbReference>
<dbReference type="InterPro" id="IPR016140">
    <property type="entry name" value="Bifunc_inhib/LTP/seed_store"/>
</dbReference>
<evidence type="ECO:0000313" key="5">
    <source>
        <dbReference type="Proteomes" id="UP000008810"/>
    </source>
</evidence>
<evidence type="ECO:0000256" key="1">
    <source>
        <dbReference type="SAM" id="SignalP"/>
    </source>
</evidence>
<gene>
    <name evidence="3" type="ORF">BRADI_3g59002v3</name>
</gene>
<dbReference type="SUPFAM" id="SSF47699">
    <property type="entry name" value="Bifunctional inhibitor/lipid-transfer protein/seed storage 2S albumin"/>
    <property type="match status" value="1"/>
</dbReference>
<dbReference type="EnsemblPlants" id="PNT69616">
    <property type="protein sequence ID" value="PNT69616"/>
    <property type="gene ID" value="BRADI_3g59002v3"/>
</dbReference>
<feature type="signal peptide" evidence="1">
    <location>
        <begin position="1"/>
        <end position="30"/>
    </location>
</feature>
<accession>A0A2K2D5S8</accession>
<dbReference type="EMBL" id="CM000882">
    <property type="protein sequence ID" value="PNT69616.1"/>
    <property type="molecule type" value="Genomic_DNA"/>
</dbReference>
<dbReference type="PANTHER" id="PTHR31731">
    <property type="match status" value="1"/>
</dbReference>
<evidence type="ECO:0000313" key="3">
    <source>
        <dbReference type="EMBL" id="PNT69616.1"/>
    </source>
</evidence>
<dbReference type="InterPro" id="IPR036312">
    <property type="entry name" value="Bifun_inhib/LTP/seed_sf"/>
</dbReference>
<dbReference type="InterPro" id="IPR051636">
    <property type="entry name" value="Plant_LTP/defense-related"/>
</dbReference>
<dbReference type="InParanoid" id="A0A2K2D5S8"/>
<dbReference type="InterPro" id="IPR027923">
    <property type="entry name" value="Hydrophob_seed_dom"/>
</dbReference>